<evidence type="ECO:0000313" key="9">
    <source>
        <dbReference type="EMBL" id="MFC4542936.1"/>
    </source>
</evidence>
<dbReference type="RefSeq" id="WP_250140378.1">
    <property type="nucleotide sequence ID" value="NZ_JALIQP010000002.1"/>
</dbReference>
<gene>
    <name evidence="9" type="ORF">ACFO5R_13495</name>
</gene>
<evidence type="ECO:0000256" key="3">
    <source>
        <dbReference type="ARBA" id="ARBA00022801"/>
    </source>
</evidence>
<reference evidence="9 10" key="1">
    <citation type="journal article" date="2019" name="Int. J. Syst. Evol. Microbiol.">
        <title>The Global Catalogue of Microorganisms (GCM) 10K type strain sequencing project: providing services to taxonomists for standard genome sequencing and annotation.</title>
        <authorList>
            <consortium name="The Broad Institute Genomics Platform"/>
            <consortium name="The Broad Institute Genome Sequencing Center for Infectious Disease"/>
            <person name="Wu L."/>
            <person name="Ma J."/>
        </authorList>
    </citation>
    <scope>NUCLEOTIDE SEQUENCE [LARGE SCALE GENOMIC DNA]</scope>
    <source>
        <strain evidence="9 10">WLHS5</strain>
    </source>
</reference>
<evidence type="ECO:0000256" key="4">
    <source>
        <dbReference type="ARBA" id="ARBA00022825"/>
    </source>
</evidence>
<dbReference type="PROSITE" id="PS51892">
    <property type="entry name" value="SUBTILASE"/>
    <property type="match status" value="1"/>
</dbReference>
<feature type="compositionally biased region" description="Polar residues" evidence="7">
    <location>
        <begin position="316"/>
        <end position="327"/>
    </location>
</feature>
<evidence type="ECO:0000256" key="5">
    <source>
        <dbReference type="PROSITE-ProRule" id="PRU01240"/>
    </source>
</evidence>
<name>A0ABD5PR23_9EURY</name>
<dbReference type="GO" id="GO:0004252">
    <property type="term" value="F:serine-type endopeptidase activity"/>
    <property type="evidence" value="ECO:0007669"/>
    <property type="project" value="UniProtKB-UniRule"/>
</dbReference>
<dbReference type="InterPro" id="IPR022398">
    <property type="entry name" value="Peptidase_S8_His-AS"/>
</dbReference>
<dbReference type="PROSITE" id="PS00137">
    <property type="entry name" value="SUBTILASE_HIS"/>
    <property type="match status" value="1"/>
</dbReference>
<dbReference type="Gene3D" id="3.40.50.200">
    <property type="entry name" value="Peptidase S8/S53 domain"/>
    <property type="match status" value="1"/>
</dbReference>
<comment type="similarity">
    <text evidence="1 5 6">Belongs to the peptidase S8 family.</text>
</comment>
<dbReference type="PROSITE" id="PS00136">
    <property type="entry name" value="SUBTILASE_ASP"/>
    <property type="match status" value="1"/>
</dbReference>
<keyword evidence="2 5" id="KW-0645">Protease</keyword>
<dbReference type="InterPro" id="IPR023827">
    <property type="entry name" value="Peptidase_S8_Asp-AS"/>
</dbReference>
<dbReference type="AlphaFoldDB" id="A0ABD5PR23"/>
<evidence type="ECO:0000256" key="1">
    <source>
        <dbReference type="ARBA" id="ARBA00011073"/>
    </source>
</evidence>
<dbReference type="PROSITE" id="PS51318">
    <property type="entry name" value="TAT"/>
    <property type="match status" value="1"/>
</dbReference>
<evidence type="ECO:0000256" key="2">
    <source>
        <dbReference type="ARBA" id="ARBA00022670"/>
    </source>
</evidence>
<feature type="active site" description="Charge relay system" evidence="5">
    <location>
        <position position="149"/>
    </location>
</feature>
<dbReference type="InterPro" id="IPR023828">
    <property type="entry name" value="Peptidase_S8_Ser-AS"/>
</dbReference>
<dbReference type="Pfam" id="PF00082">
    <property type="entry name" value="Peptidase_S8"/>
    <property type="match status" value="1"/>
</dbReference>
<dbReference type="PANTHER" id="PTHR43806:SF11">
    <property type="entry name" value="CEREVISIN-RELATED"/>
    <property type="match status" value="1"/>
</dbReference>
<dbReference type="InterPro" id="IPR006311">
    <property type="entry name" value="TAT_signal"/>
</dbReference>
<keyword evidence="4 5" id="KW-0720">Serine protease</keyword>
<dbReference type="PRINTS" id="PR00723">
    <property type="entry name" value="SUBTILISIN"/>
</dbReference>
<dbReference type="InterPro" id="IPR015500">
    <property type="entry name" value="Peptidase_S8_subtilisin-rel"/>
</dbReference>
<feature type="active site" description="Charge relay system" evidence="5">
    <location>
        <position position="186"/>
    </location>
</feature>
<evidence type="ECO:0000259" key="8">
    <source>
        <dbReference type="Pfam" id="PF00082"/>
    </source>
</evidence>
<dbReference type="InterPro" id="IPR000209">
    <property type="entry name" value="Peptidase_S8/S53_dom"/>
</dbReference>
<dbReference type="SUPFAM" id="SSF52743">
    <property type="entry name" value="Subtilisin-like"/>
    <property type="match status" value="1"/>
</dbReference>
<sequence>MAVTPGPDVGTDLSSPLIMNRRTFITAGSASLGALTLGSTAAVADSTGRFVVDRTSLRTESDLEIVHELEPVDLLVVRATADRLDRSGAAYAPDRQLAVDRYRPTAVAGLESSAPARDLTDFQWDKRDQGVPEAHEITRGEGTRVAIIDSGIAADHPDLDGQVDLDLSRNFAPDEYGVGEPYGGTHGTHVAGIVAATDDGSGVVGSAPGADLVDLRVFGAALESRDRGDLPPAYWRETYMGDVMAAIVYAAEIGCDVANLSLGWTWEMRMDGWGKFWGTVHQRVGRYARRQGMVHTHASGNWGESLQFNRDETDSSETAGGLTTSATGPVGFDPETGTYDEPPHSPSTYTTHGVGAIDLAAPGGKGGEFTHDNVLNAIALPQFDDDGTYLGADYGHAWFAGTSMAAPQVAGAAALVASANPRYNANQVANALTRTAEIPEEYDRKYYGRGYLDTLAAVRD</sequence>
<keyword evidence="10" id="KW-1185">Reference proteome</keyword>
<accession>A0ABD5PR23</accession>
<comment type="caution">
    <text evidence="9">The sequence shown here is derived from an EMBL/GenBank/DDBJ whole genome shotgun (WGS) entry which is preliminary data.</text>
</comment>
<organism evidence="9 10">
    <name type="scientific">Halosolutus amylolyticus</name>
    <dbReference type="NCBI Taxonomy" id="2932267"/>
    <lineage>
        <taxon>Archaea</taxon>
        <taxon>Methanobacteriati</taxon>
        <taxon>Methanobacteriota</taxon>
        <taxon>Stenosarchaea group</taxon>
        <taxon>Halobacteria</taxon>
        <taxon>Halobacteriales</taxon>
        <taxon>Natrialbaceae</taxon>
        <taxon>Halosolutus</taxon>
    </lineage>
</organism>
<feature type="region of interest" description="Disordered" evidence="7">
    <location>
        <begin position="304"/>
        <end position="352"/>
    </location>
</feature>
<evidence type="ECO:0000313" key="10">
    <source>
        <dbReference type="Proteomes" id="UP001595898"/>
    </source>
</evidence>
<feature type="active site" description="Charge relay system" evidence="5">
    <location>
        <position position="403"/>
    </location>
</feature>
<dbReference type="PANTHER" id="PTHR43806">
    <property type="entry name" value="PEPTIDASE S8"/>
    <property type="match status" value="1"/>
</dbReference>
<protein>
    <submittedName>
        <fullName evidence="9">S8 family serine peptidase</fullName>
    </submittedName>
</protein>
<dbReference type="GO" id="GO:0006508">
    <property type="term" value="P:proteolysis"/>
    <property type="evidence" value="ECO:0007669"/>
    <property type="project" value="UniProtKB-KW"/>
</dbReference>
<feature type="domain" description="Peptidase S8/S53" evidence="8">
    <location>
        <begin position="140"/>
        <end position="441"/>
    </location>
</feature>
<evidence type="ECO:0000256" key="6">
    <source>
        <dbReference type="RuleBase" id="RU003355"/>
    </source>
</evidence>
<dbReference type="PROSITE" id="PS00138">
    <property type="entry name" value="SUBTILASE_SER"/>
    <property type="match status" value="1"/>
</dbReference>
<keyword evidence="3 5" id="KW-0378">Hydrolase</keyword>
<evidence type="ECO:0000256" key="7">
    <source>
        <dbReference type="SAM" id="MobiDB-lite"/>
    </source>
</evidence>
<dbReference type="InterPro" id="IPR036852">
    <property type="entry name" value="Peptidase_S8/S53_dom_sf"/>
</dbReference>
<dbReference type="EMBL" id="JBHSFA010000007">
    <property type="protein sequence ID" value="MFC4542936.1"/>
    <property type="molecule type" value="Genomic_DNA"/>
</dbReference>
<dbReference type="InterPro" id="IPR050131">
    <property type="entry name" value="Peptidase_S8_subtilisin-like"/>
</dbReference>
<dbReference type="Proteomes" id="UP001595898">
    <property type="component" value="Unassembled WGS sequence"/>
</dbReference>
<proteinExistence type="inferred from homology"/>